<keyword evidence="6 12" id="KW-0067">ATP-binding</keyword>
<dbReference type="PANTHER" id="PTHR24221">
    <property type="entry name" value="ATP-BINDING CASSETTE SUB-FAMILY B"/>
    <property type="match status" value="1"/>
</dbReference>
<dbReference type="SUPFAM" id="SSF90123">
    <property type="entry name" value="ABC transporter transmembrane region"/>
    <property type="match status" value="1"/>
</dbReference>
<proteinExistence type="predicted"/>
<evidence type="ECO:0000259" key="11">
    <source>
        <dbReference type="PROSITE" id="PS50929"/>
    </source>
</evidence>
<keyword evidence="3" id="KW-1003">Cell membrane</keyword>
<evidence type="ECO:0000256" key="9">
    <source>
        <dbReference type="SAM" id="Phobius"/>
    </source>
</evidence>
<feature type="transmembrane region" description="Helical" evidence="9">
    <location>
        <begin position="20"/>
        <end position="46"/>
    </location>
</feature>
<keyword evidence="2" id="KW-0813">Transport</keyword>
<feature type="domain" description="ABC transporter" evidence="10">
    <location>
        <begin position="337"/>
        <end position="570"/>
    </location>
</feature>
<feature type="transmembrane region" description="Helical" evidence="9">
    <location>
        <begin position="275"/>
        <end position="300"/>
    </location>
</feature>
<dbReference type="GO" id="GO:0005886">
    <property type="term" value="C:plasma membrane"/>
    <property type="evidence" value="ECO:0007669"/>
    <property type="project" value="UniProtKB-SubCell"/>
</dbReference>
<dbReference type="GO" id="GO:0140359">
    <property type="term" value="F:ABC-type transporter activity"/>
    <property type="evidence" value="ECO:0007669"/>
    <property type="project" value="InterPro"/>
</dbReference>
<comment type="caution">
    <text evidence="12">The sequence shown here is derived from an EMBL/GenBank/DDBJ whole genome shotgun (WGS) entry which is preliminary data.</text>
</comment>
<dbReference type="InterPro" id="IPR036640">
    <property type="entry name" value="ABC1_TM_sf"/>
</dbReference>
<keyword evidence="4 9" id="KW-0812">Transmembrane</keyword>
<evidence type="ECO:0000256" key="5">
    <source>
        <dbReference type="ARBA" id="ARBA00022741"/>
    </source>
</evidence>
<dbReference type="InterPro" id="IPR003593">
    <property type="entry name" value="AAA+_ATPase"/>
</dbReference>
<dbReference type="PROSITE" id="PS50929">
    <property type="entry name" value="ABC_TM1F"/>
    <property type="match status" value="1"/>
</dbReference>
<sequence>MKKRYDFTWLKNIIKQKRGWYIISVSAAILGVFFAMAPYFIIGNIMVNLLEGVKDYSIYLNLCLVIMIAWLSRILFHNISTFISHKITFEMLADIRKNLCEKLYKLPLGYVKDIPSGSLKNIIVERVDSMEITLAHMIPELTANILGPVCIVIYLFFLDWRMALASLITVPVGIIAYMGMFKNMDERYNNTIVKTKVLNDTAVEYINGIEVIKVFGKAQSSYDKFVLAAKEGADCFIEWMRECIRYSATAMSLLPATLVGILPIGVYLYNKGSLLGSVFVLIIILSFGIVAPLITCSAFAEDLAKVGTIMSEISSVMEEKDMERPKNFERKLVNANVELRAVRFGYHKKEVLHGIDMKIDDGNVVALVGPSGSGKSTIAKLIAGLWDTGEGNILIGGVNTKEIPLDVQNKFIAYVSQDNYLFDLSIRENIRLGNPKASDKEVEEIAKKSGCHDFIMNLSDGYETVVGGAGGHLSGGERQRISIARAMLKDAKLIILDEATAYTDPENEALIQSAVAKLSQNKTMIVIAHRLSTIKDVDKIYVINDGKVEAANTHEELLKSSKLYKDMWEAHIEVKDRA</sequence>
<protein>
    <submittedName>
        <fullName evidence="12">ABC transporter ATP-binding protein</fullName>
    </submittedName>
</protein>
<dbReference type="OrthoDB" id="9762778at2"/>
<dbReference type="InterPro" id="IPR017871">
    <property type="entry name" value="ABC_transporter-like_CS"/>
</dbReference>
<evidence type="ECO:0000256" key="1">
    <source>
        <dbReference type="ARBA" id="ARBA00004651"/>
    </source>
</evidence>
<evidence type="ECO:0000256" key="2">
    <source>
        <dbReference type="ARBA" id="ARBA00022448"/>
    </source>
</evidence>
<dbReference type="PROSITE" id="PS50893">
    <property type="entry name" value="ABC_TRANSPORTER_2"/>
    <property type="match status" value="1"/>
</dbReference>
<organism evidence="12 13">
    <name type="scientific">Lachnoanaerobaculum gingivalis</name>
    <dbReference type="NCBI Taxonomy" id="2490855"/>
    <lineage>
        <taxon>Bacteria</taxon>
        <taxon>Bacillati</taxon>
        <taxon>Bacillota</taxon>
        <taxon>Clostridia</taxon>
        <taxon>Lachnospirales</taxon>
        <taxon>Lachnospiraceae</taxon>
        <taxon>Lachnoanaerobaculum</taxon>
    </lineage>
</organism>
<feature type="transmembrane region" description="Helical" evidence="9">
    <location>
        <begin position="58"/>
        <end position="76"/>
    </location>
</feature>
<evidence type="ECO:0000259" key="10">
    <source>
        <dbReference type="PROSITE" id="PS50893"/>
    </source>
</evidence>
<evidence type="ECO:0000256" key="3">
    <source>
        <dbReference type="ARBA" id="ARBA00022475"/>
    </source>
</evidence>
<feature type="transmembrane region" description="Helical" evidence="9">
    <location>
        <begin position="250"/>
        <end position="269"/>
    </location>
</feature>
<dbReference type="InterPro" id="IPR011527">
    <property type="entry name" value="ABC1_TM_dom"/>
</dbReference>
<keyword evidence="13" id="KW-1185">Reference proteome</keyword>
<evidence type="ECO:0000256" key="8">
    <source>
        <dbReference type="ARBA" id="ARBA00023136"/>
    </source>
</evidence>
<feature type="transmembrane region" description="Helical" evidence="9">
    <location>
        <begin position="163"/>
        <end position="181"/>
    </location>
</feature>
<keyword evidence="8 9" id="KW-0472">Membrane</keyword>
<keyword evidence="5" id="KW-0547">Nucleotide-binding</keyword>
<evidence type="ECO:0000256" key="6">
    <source>
        <dbReference type="ARBA" id="ARBA00022840"/>
    </source>
</evidence>
<reference evidence="12 13" key="1">
    <citation type="submission" date="2018-11" db="EMBL/GenBank/DDBJ databases">
        <title>Genome sequencing of Lachnoanaerobaculum sp. KCOM 2030 (= ChDC B114).</title>
        <authorList>
            <person name="Kook J.-K."/>
            <person name="Park S.-N."/>
            <person name="Lim Y.K."/>
        </authorList>
    </citation>
    <scope>NUCLEOTIDE SEQUENCE [LARGE SCALE GENOMIC DNA]</scope>
    <source>
        <strain evidence="12 13">KCOM 2030</strain>
    </source>
</reference>
<dbReference type="EMBL" id="RRCO01000001">
    <property type="protein sequence ID" value="RRJ27025.1"/>
    <property type="molecule type" value="Genomic_DNA"/>
</dbReference>
<dbReference type="Proteomes" id="UP000272490">
    <property type="component" value="Unassembled WGS sequence"/>
</dbReference>
<evidence type="ECO:0000313" key="12">
    <source>
        <dbReference type="EMBL" id="RRJ27025.1"/>
    </source>
</evidence>
<gene>
    <name evidence="12" type="ORF">EHV10_03180</name>
</gene>
<dbReference type="InterPro" id="IPR039421">
    <property type="entry name" value="Type_1_exporter"/>
</dbReference>
<dbReference type="InterPro" id="IPR003439">
    <property type="entry name" value="ABC_transporter-like_ATP-bd"/>
</dbReference>
<dbReference type="Gene3D" id="1.20.1560.10">
    <property type="entry name" value="ABC transporter type 1, transmembrane domain"/>
    <property type="match status" value="1"/>
</dbReference>
<keyword evidence="7 9" id="KW-1133">Transmembrane helix</keyword>
<dbReference type="CDD" id="cd07346">
    <property type="entry name" value="ABC_6TM_exporters"/>
    <property type="match status" value="1"/>
</dbReference>
<feature type="domain" description="ABC transmembrane type-1" evidence="11">
    <location>
        <begin position="22"/>
        <end position="305"/>
    </location>
</feature>
<comment type="subcellular location">
    <subcellularLocation>
        <location evidence="1">Cell membrane</location>
        <topology evidence="1">Multi-pass membrane protein</topology>
    </subcellularLocation>
</comment>
<dbReference type="AlphaFoldDB" id="A0A3P3R0V9"/>
<dbReference type="RefSeq" id="WP_128673378.1">
    <property type="nucleotide sequence ID" value="NZ_RRCO01000001.1"/>
</dbReference>
<dbReference type="PANTHER" id="PTHR24221:SF654">
    <property type="entry name" value="ATP-BINDING CASSETTE SUB-FAMILY B MEMBER 6"/>
    <property type="match status" value="1"/>
</dbReference>
<evidence type="ECO:0000256" key="7">
    <source>
        <dbReference type="ARBA" id="ARBA00022989"/>
    </source>
</evidence>
<dbReference type="Pfam" id="PF00005">
    <property type="entry name" value="ABC_tran"/>
    <property type="match status" value="1"/>
</dbReference>
<dbReference type="SUPFAM" id="SSF52540">
    <property type="entry name" value="P-loop containing nucleoside triphosphate hydrolases"/>
    <property type="match status" value="1"/>
</dbReference>
<accession>A0A3P3R0V9</accession>
<evidence type="ECO:0000313" key="13">
    <source>
        <dbReference type="Proteomes" id="UP000272490"/>
    </source>
</evidence>
<dbReference type="SMART" id="SM00382">
    <property type="entry name" value="AAA"/>
    <property type="match status" value="1"/>
</dbReference>
<dbReference type="PROSITE" id="PS00211">
    <property type="entry name" value="ABC_TRANSPORTER_1"/>
    <property type="match status" value="1"/>
</dbReference>
<feature type="transmembrane region" description="Helical" evidence="9">
    <location>
        <begin position="138"/>
        <end position="157"/>
    </location>
</feature>
<name>A0A3P3R0V9_9FIRM</name>
<dbReference type="GO" id="GO:0005524">
    <property type="term" value="F:ATP binding"/>
    <property type="evidence" value="ECO:0007669"/>
    <property type="project" value="UniProtKB-KW"/>
</dbReference>
<dbReference type="GO" id="GO:0016887">
    <property type="term" value="F:ATP hydrolysis activity"/>
    <property type="evidence" value="ECO:0007669"/>
    <property type="project" value="InterPro"/>
</dbReference>
<evidence type="ECO:0000256" key="4">
    <source>
        <dbReference type="ARBA" id="ARBA00022692"/>
    </source>
</evidence>
<dbReference type="InterPro" id="IPR027417">
    <property type="entry name" value="P-loop_NTPase"/>
</dbReference>
<dbReference type="Gene3D" id="3.40.50.300">
    <property type="entry name" value="P-loop containing nucleotide triphosphate hydrolases"/>
    <property type="match status" value="1"/>
</dbReference>
<dbReference type="Pfam" id="PF00664">
    <property type="entry name" value="ABC_membrane"/>
    <property type="match status" value="1"/>
</dbReference>
<dbReference type="FunFam" id="3.40.50.300:FF:000221">
    <property type="entry name" value="Multidrug ABC transporter ATP-binding protein"/>
    <property type="match status" value="1"/>
</dbReference>